<evidence type="ECO:0000313" key="2">
    <source>
        <dbReference type="Proteomes" id="UP000807306"/>
    </source>
</evidence>
<gene>
    <name evidence="1" type="ORF">CPB83DRAFT_900416</name>
</gene>
<proteinExistence type="predicted"/>
<comment type="caution">
    <text evidence="1">The sequence shown here is derived from an EMBL/GenBank/DDBJ whole genome shotgun (WGS) entry which is preliminary data.</text>
</comment>
<evidence type="ECO:0000313" key="1">
    <source>
        <dbReference type="EMBL" id="KAF9521671.1"/>
    </source>
</evidence>
<sequence>MDGTLQPNLEIGESMQDSASAMSLMTAYQVFNTLHLLNNGPPASMVVQQTSLSHSLPKNLLLDKLHNWRTLLSDFETLAQGLQIPPDTVNTPKTLSLFKSALLHHRQSSVSAVLANFEIAAGHLVFLCQQCLPAASCQICPLTLIWRELSHFPLPV</sequence>
<organism evidence="1 2">
    <name type="scientific">Crepidotus variabilis</name>
    <dbReference type="NCBI Taxonomy" id="179855"/>
    <lineage>
        <taxon>Eukaryota</taxon>
        <taxon>Fungi</taxon>
        <taxon>Dikarya</taxon>
        <taxon>Basidiomycota</taxon>
        <taxon>Agaricomycotina</taxon>
        <taxon>Agaricomycetes</taxon>
        <taxon>Agaricomycetidae</taxon>
        <taxon>Agaricales</taxon>
        <taxon>Agaricineae</taxon>
        <taxon>Crepidotaceae</taxon>
        <taxon>Crepidotus</taxon>
    </lineage>
</organism>
<reference evidence="1" key="1">
    <citation type="submission" date="2020-11" db="EMBL/GenBank/DDBJ databases">
        <authorList>
            <consortium name="DOE Joint Genome Institute"/>
            <person name="Ahrendt S."/>
            <person name="Riley R."/>
            <person name="Andreopoulos W."/>
            <person name="Labutti K."/>
            <person name="Pangilinan J."/>
            <person name="Ruiz-Duenas F.J."/>
            <person name="Barrasa J.M."/>
            <person name="Sanchez-Garcia M."/>
            <person name="Camarero S."/>
            <person name="Miyauchi S."/>
            <person name="Serrano A."/>
            <person name="Linde D."/>
            <person name="Babiker R."/>
            <person name="Drula E."/>
            <person name="Ayuso-Fernandez I."/>
            <person name="Pacheco R."/>
            <person name="Padilla G."/>
            <person name="Ferreira P."/>
            <person name="Barriuso J."/>
            <person name="Kellner H."/>
            <person name="Castanera R."/>
            <person name="Alfaro M."/>
            <person name="Ramirez L."/>
            <person name="Pisabarro A.G."/>
            <person name="Kuo A."/>
            <person name="Tritt A."/>
            <person name="Lipzen A."/>
            <person name="He G."/>
            <person name="Yan M."/>
            <person name="Ng V."/>
            <person name="Cullen D."/>
            <person name="Martin F."/>
            <person name="Rosso M.-N."/>
            <person name="Henrissat B."/>
            <person name="Hibbett D."/>
            <person name="Martinez A.T."/>
            <person name="Grigoriev I.V."/>
        </authorList>
    </citation>
    <scope>NUCLEOTIDE SEQUENCE</scope>
    <source>
        <strain evidence="1">CBS 506.95</strain>
    </source>
</reference>
<keyword evidence="2" id="KW-1185">Reference proteome</keyword>
<accession>A0A9P6JHP8</accession>
<dbReference type="EMBL" id="MU158004">
    <property type="protein sequence ID" value="KAF9521671.1"/>
    <property type="molecule type" value="Genomic_DNA"/>
</dbReference>
<name>A0A9P6JHP8_9AGAR</name>
<protein>
    <submittedName>
        <fullName evidence="1">Uncharacterized protein</fullName>
    </submittedName>
</protein>
<dbReference type="AlphaFoldDB" id="A0A9P6JHP8"/>
<dbReference type="Proteomes" id="UP000807306">
    <property type="component" value="Unassembled WGS sequence"/>
</dbReference>